<evidence type="ECO:0000259" key="7">
    <source>
        <dbReference type="PROSITE" id="PS50110"/>
    </source>
</evidence>
<dbReference type="HOGENOM" id="CLU_000445_69_9_3"/>
<evidence type="ECO:0000256" key="3">
    <source>
        <dbReference type="ARBA" id="ARBA00023015"/>
    </source>
</evidence>
<dbReference type="Pfam" id="PF00072">
    <property type="entry name" value="Response_reg"/>
    <property type="match status" value="1"/>
</dbReference>
<evidence type="ECO:0000256" key="1">
    <source>
        <dbReference type="ARBA" id="ARBA00022553"/>
    </source>
</evidence>
<dbReference type="GO" id="GO:0003677">
    <property type="term" value="F:DNA binding"/>
    <property type="evidence" value="ECO:0007669"/>
    <property type="project" value="UniProtKB-KW"/>
</dbReference>
<dbReference type="InterPro" id="IPR011006">
    <property type="entry name" value="CheY-like_superfamily"/>
</dbReference>
<evidence type="ECO:0000313" key="8">
    <source>
        <dbReference type="EMBL" id="ACK67488.1"/>
    </source>
</evidence>
<organism evidence="8 9">
    <name type="scientific">Rippkaea orientalis (strain PCC 8801 / RF-1)</name>
    <name type="common">Cyanothece sp. (strain PCC 8801)</name>
    <dbReference type="NCBI Taxonomy" id="41431"/>
    <lineage>
        <taxon>Bacteria</taxon>
        <taxon>Bacillati</taxon>
        <taxon>Cyanobacteriota</taxon>
        <taxon>Cyanophyceae</taxon>
        <taxon>Oscillatoriophycideae</taxon>
        <taxon>Chroococcales</taxon>
        <taxon>Aphanothecaceae</taxon>
        <taxon>Rippkaea</taxon>
        <taxon>Rippkaea orientalis</taxon>
    </lineage>
</organism>
<accession>B7K0K4</accession>
<sequence>MSLILIVEDEPRLAAFMEKGLQKQGFKTLVASDGEQALSITQTENFDLLLLDLGLPVMDGWSVLQQLRSQGNRIPVIVVSAVDEKELRTKGKQYNVTEYITKPFRFQDLLRQVYQYLPKS</sequence>
<name>B7K0K4_RIPO1</name>
<proteinExistence type="predicted"/>
<dbReference type="PROSITE" id="PS50110">
    <property type="entry name" value="RESPONSE_REGULATORY"/>
    <property type="match status" value="1"/>
</dbReference>
<keyword evidence="2" id="KW-0902">Two-component regulatory system</keyword>
<protein>
    <submittedName>
        <fullName evidence="8">Response regulator receiver protein</fullName>
    </submittedName>
</protein>
<dbReference type="Proteomes" id="UP000008204">
    <property type="component" value="Chromosome"/>
</dbReference>
<dbReference type="SUPFAM" id="SSF52172">
    <property type="entry name" value="CheY-like"/>
    <property type="match status" value="1"/>
</dbReference>
<feature type="modified residue" description="4-aspartylphosphate" evidence="6">
    <location>
        <position position="52"/>
    </location>
</feature>
<keyword evidence="5" id="KW-0804">Transcription</keyword>
<dbReference type="InterPro" id="IPR001789">
    <property type="entry name" value="Sig_transdc_resp-reg_receiver"/>
</dbReference>
<keyword evidence="9" id="KW-1185">Reference proteome</keyword>
<dbReference type="GO" id="GO:0000160">
    <property type="term" value="P:phosphorelay signal transduction system"/>
    <property type="evidence" value="ECO:0007669"/>
    <property type="project" value="UniProtKB-KW"/>
</dbReference>
<dbReference type="FunFam" id="3.40.50.2300:FF:000001">
    <property type="entry name" value="DNA-binding response regulator PhoB"/>
    <property type="match status" value="1"/>
</dbReference>
<dbReference type="PANTHER" id="PTHR44591:SF3">
    <property type="entry name" value="RESPONSE REGULATORY DOMAIN-CONTAINING PROTEIN"/>
    <property type="match status" value="1"/>
</dbReference>
<dbReference type="KEGG" id="cyp:PCC8801_3523"/>
<dbReference type="STRING" id="41431.PCC8801_3523"/>
<dbReference type="RefSeq" id="WP_012596746.1">
    <property type="nucleotide sequence ID" value="NC_011726.1"/>
</dbReference>
<gene>
    <name evidence="8" type="ordered locus">PCC8801_3523</name>
</gene>
<evidence type="ECO:0000256" key="4">
    <source>
        <dbReference type="ARBA" id="ARBA00023125"/>
    </source>
</evidence>
<keyword evidence="4" id="KW-0238">DNA-binding</keyword>
<keyword evidence="1 6" id="KW-0597">Phosphoprotein</keyword>
<dbReference type="eggNOG" id="COG0745">
    <property type="taxonomic scope" value="Bacteria"/>
</dbReference>
<feature type="domain" description="Response regulatory" evidence="7">
    <location>
        <begin position="3"/>
        <end position="117"/>
    </location>
</feature>
<dbReference type="OrthoDB" id="508982at2"/>
<dbReference type="EMBL" id="CP001287">
    <property type="protein sequence ID" value="ACK67488.1"/>
    <property type="molecule type" value="Genomic_DNA"/>
</dbReference>
<dbReference type="AlphaFoldDB" id="B7K0K4"/>
<evidence type="ECO:0000256" key="6">
    <source>
        <dbReference type="PROSITE-ProRule" id="PRU00169"/>
    </source>
</evidence>
<keyword evidence="3" id="KW-0805">Transcription regulation</keyword>
<dbReference type="PANTHER" id="PTHR44591">
    <property type="entry name" value="STRESS RESPONSE REGULATOR PROTEIN 1"/>
    <property type="match status" value="1"/>
</dbReference>
<dbReference type="InterPro" id="IPR050595">
    <property type="entry name" value="Bact_response_regulator"/>
</dbReference>
<evidence type="ECO:0000256" key="2">
    <source>
        <dbReference type="ARBA" id="ARBA00023012"/>
    </source>
</evidence>
<evidence type="ECO:0000256" key="5">
    <source>
        <dbReference type="ARBA" id="ARBA00023163"/>
    </source>
</evidence>
<dbReference type="SMART" id="SM00448">
    <property type="entry name" value="REC"/>
    <property type="match status" value="1"/>
</dbReference>
<evidence type="ECO:0000313" key="9">
    <source>
        <dbReference type="Proteomes" id="UP000008204"/>
    </source>
</evidence>
<reference evidence="9" key="1">
    <citation type="journal article" date="2011" name="MBio">
        <title>Novel metabolic attributes of the genus Cyanothece, comprising a group of unicellular nitrogen-fixing Cyanobacteria.</title>
        <authorList>
            <person name="Bandyopadhyay A."/>
            <person name="Elvitigala T."/>
            <person name="Welsh E."/>
            <person name="Stockel J."/>
            <person name="Liberton M."/>
            <person name="Min H."/>
            <person name="Sherman L.A."/>
            <person name="Pakrasi H.B."/>
        </authorList>
    </citation>
    <scope>NUCLEOTIDE SEQUENCE [LARGE SCALE GENOMIC DNA]</scope>
    <source>
        <strain evidence="9">PCC 8801</strain>
    </source>
</reference>
<dbReference type="Gene3D" id="3.40.50.2300">
    <property type="match status" value="1"/>
</dbReference>